<feature type="compositionally biased region" description="Polar residues" evidence="1">
    <location>
        <begin position="232"/>
        <end position="254"/>
    </location>
</feature>
<comment type="caution">
    <text evidence="2">The sequence shown here is derived from an EMBL/GenBank/DDBJ whole genome shotgun (WGS) entry which is preliminary data.</text>
</comment>
<dbReference type="AlphaFoldDB" id="A0A8J7B3E1"/>
<feature type="region of interest" description="Disordered" evidence="1">
    <location>
        <begin position="232"/>
        <end position="282"/>
    </location>
</feature>
<dbReference type="RefSeq" id="WP_194028085.1">
    <property type="nucleotide sequence ID" value="NZ_JADEWZ010000004.1"/>
</dbReference>
<feature type="compositionally biased region" description="Acidic residues" evidence="1">
    <location>
        <begin position="272"/>
        <end position="282"/>
    </location>
</feature>
<dbReference type="Gene3D" id="2.30.30.240">
    <property type="entry name" value="PRC-barrel domain"/>
    <property type="match status" value="2"/>
</dbReference>
<organism evidence="2 3">
    <name type="scientific">Lusitaniella coriacea LEGE 07157</name>
    <dbReference type="NCBI Taxonomy" id="945747"/>
    <lineage>
        <taxon>Bacteria</taxon>
        <taxon>Bacillati</taxon>
        <taxon>Cyanobacteriota</taxon>
        <taxon>Cyanophyceae</taxon>
        <taxon>Spirulinales</taxon>
        <taxon>Lusitaniellaceae</taxon>
        <taxon>Lusitaniella</taxon>
    </lineage>
</organism>
<sequence>MTTQLETPIRGGDLLNRLILDFNTTEEIGRVKQLWLDLATHQAIGLTCKSGFLGRHQRSFTWEQIETIGTDSILVKTEEGVDPEKPESWESVIGHEVWTDAGNKAGILSDYTLDPKTGTVIDYLFVSNGWRGITDGTYQFPRSAIIRMGSKRVIATDAIVQNAKQYAEGLGQKIVQAKELLKEDYAKTQQDLATAMEETQSFAGQLQEKTQQVTGQAKEKLSEVASQLQETAQQVSTQAQEKYSEFRTQQPETDSSSAIAPEPESEKIETEIAPESESEQTS</sequence>
<dbReference type="PANTHER" id="PTHR36740">
    <property type="entry name" value="PRC DOMAIN-CONTAINING PROTEIN"/>
    <property type="match status" value="1"/>
</dbReference>
<evidence type="ECO:0000313" key="2">
    <source>
        <dbReference type="EMBL" id="MBE9114992.1"/>
    </source>
</evidence>
<dbReference type="EMBL" id="JADEWZ010000004">
    <property type="protein sequence ID" value="MBE9114992.1"/>
    <property type="molecule type" value="Genomic_DNA"/>
</dbReference>
<keyword evidence="3" id="KW-1185">Reference proteome</keyword>
<reference evidence="2" key="1">
    <citation type="submission" date="2020-10" db="EMBL/GenBank/DDBJ databases">
        <authorList>
            <person name="Castelo-Branco R."/>
            <person name="Eusebio N."/>
            <person name="Adriana R."/>
            <person name="Vieira A."/>
            <person name="Brugerolle De Fraissinette N."/>
            <person name="Rezende De Castro R."/>
            <person name="Schneider M.P."/>
            <person name="Vasconcelos V."/>
            <person name="Leao P.N."/>
        </authorList>
    </citation>
    <scope>NUCLEOTIDE SEQUENCE</scope>
    <source>
        <strain evidence="2">LEGE 07157</strain>
    </source>
</reference>
<evidence type="ECO:0000313" key="3">
    <source>
        <dbReference type="Proteomes" id="UP000654482"/>
    </source>
</evidence>
<dbReference type="PANTHER" id="PTHR36740:SF1">
    <property type="entry name" value="PRC-BARREL DOMAIN-CONTAINING PROTEIN"/>
    <property type="match status" value="1"/>
</dbReference>
<dbReference type="InterPro" id="IPR011033">
    <property type="entry name" value="PRC_barrel-like_sf"/>
</dbReference>
<dbReference type="Proteomes" id="UP000654482">
    <property type="component" value="Unassembled WGS sequence"/>
</dbReference>
<protein>
    <submittedName>
        <fullName evidence="2">PRC-barrel domain-containing protein</fullName>
    </submittedName>
</protein>
<gene>
    <name evidence="2" type="ORF">IQ249_03675</name>
</gene>
<evidence type="ECO:0000256" key="1">
    <source>
        <dbReference type="SAM" id="MobiDB-lite"/>
    </source>
</evidence>
<proteinExistence type="predicted"/>
<name>A0A8J7B3E1_9CYAN</name>
<dbReference type="SUPFAM" id="SSF50346">
    <property type="entry name" value="PRC-barrel domain"/>
    <property type="match status" value="2"/>
</dbReference>
<accession>A0A8J7B3E1</accession>